<gene>
    <name evidence="2" type="primary">mecom-a_1</name>
    <name evidence="2" type="ORF">CM83_39140</name>
</gene>
<protein>
    <submittedName>
        <fullName evidence="2">MDS1 and EVI1 complex locus protein EVI1-A</fullName>
    </submittedName>
</protein>
<evidence type="ECO:0000313" key="2">
    <source>
        <dbReference type="EMBL" id="JAG28173.1"/>
    </source>
</evidence>
<evidence type="ECO:0000256" key="1">
    <source>
        <dbReference type="SAM" id="MobiDB-lite"/>
    </source>
</evidence>
<sequence>NHKILSLATEETLPTTEEGYQVVTSADDVIDPLPVVEALETLPVGDESEREDVNIISQEEICATTNDHLKVSSNIPSTIIDGSKTENERSEETLTRTDDESVNEVDESSDIALQEISNKDVNEPTVGMSEKQTVSNENKKGEGNTVSQEETVGVQLVSNIISPTSSNEQSQETLPTNGESVTGEAKVDKLVSNADTDNVDRQSGGALLEASNKRMDERMPKDAEMIK</sequence>
<reference evidence="2" key="2">
    <citation type="submission" date="2014-07" db="EMBL/GenBank/DDBJ databases">
        <authorList>
            <person name="Hull J."/>
        </authorList>
    </citation>
    <scope>NUCLEOTIDE SEQUENCE</scope>
</reference>
<dbReference type="EMBL" id="GBHO01015431">
    <property type="protein sequence ID" value="JAG28173.1"/>
    <property type="molecule type" value="Transcribed_RNA"/>
</dbReference>
<feature type="non-terminal residue" evidence="2">
    <location>
        <position position="227"/>
    </location>
</feature>
<dbReference type="AlphaFoldDB" id="A0A0A9YAQ5"/>
<reference evidence="2" key="1">
    <citation type="journal article" date="2014" name="PLoS ONE">
        <title>Transcriptome-Based Identification of ABC Transporters in the Western Tarnished Plant Bug Lygus hesperus.</title>
        <authorList>
            <person name="Hull J.J."/>
            <person name="Chaney K."/>
            <person name="Geib S.M."/>
            <person name="Fabrick J.A."/>
            <person name="Brent C.S."/>
            <person name="Walsh D."/>
            <person name="Lavine L.C."/>
        </authorList>
    </citation>
    <scope>NUCLEOTIDE SEQUENCE</scope>
</reference>
<feature type="compositionally biased region" description="Basic and acidic residues" evidence="1">
    <location>
        <begin position="83"/>
        <end position="99"/>
    </location>
</feature>
<accession>A0A0A9YAQ5</accession>
<proteinExistence type="predicted"/>
<feature type="non-terminal residue" evidence="2">
    <location>
        <position position="1"/>
    </location>
</feature>
<name>A0A0A9YAQ5_LYGHE</name>
<feature type="region of interest" description="Disordered" evidence="1">
    <location>
        <begin position="73"/>
        <end position="150"/>
    </location>
</feature>
<feature type="compositionally biased region" description="Acidic residues" evidence="1">
    <location>
        <begin position="100"/>
        <end position="109"/>
    </location>
</feature>
<feature type="compositionally biased region" description="Basic and acidic residues" evidence="1">
    <location>
        <begin position="211"/>
        <end position="227"/>
    </location>
</feature>
<feature type="compositionally biased region" description="Polar residues" evidence="1">
    <location>
        <begin position="162"/>
        <end position="180"/>
    </location>
</feature>
<organism evidence="2">
    <name type="scientific">Lygus hesperus</name>
    <name type="common">Western plant bug</name>
    <dbReference type="NCBI Taxonomy" id="30085"/>
    <lineage>
        <taxon>Eukaryota</taxon>
        <taxon>Metazoa</taxon>
        <taxon>Ecdysozoa</taxon>
        <taxon>Arthropoda</taxon>
        <taxon>Hexapoda</taxon>
        <taxon>Insecta</taxon>
        <taxon>Pterygota</taxon>
        <taxon>Neoptera</taxon>
        <taxon>Paraneoptera</taxon>
        <taxon>Hemiptera</taxon>
        <taxon>Heteroptera</taxon>
        <taxon>Panheteroptera</taxon>
        <taxon>Cimicomorpha</taxon>
        <taxon>Miridae</taxon>
        <taxon>Mirini</taxon>
        <taxon>Lygus</taxon>
    </lineage>
</organism>
<feature type="region of interest" description="Disordered" evidence="1">
    <location>
        <begin position="162"/>
        <end position="227"/>
    </location>
</feature>